<sequence>MSPKKNNTPSGVITFHTPFPVGLLKSEECMAGVKGATESRKTPTQPRVRTRSTGKSVRAEKRDEASPSGTQPGARQDWLSHTSLRRLQAKMEAENQQAKGIIQPLLDTENGFMKDLERFLCQKDFTEQRRRELLYKHWTERVWFPLQRRVEEHVSSCSPAAVKRQQNLYSHYLHHCNTKGFVFLDTFDLREYNPFLLHIKKPHYLKPSTADVKDPLCLQLHERLKEKRRACSCEAGYKYTRRQVETRPQSDILLHATSNHPVTASRKSPVADETEGRKSSRFDTVPYHISATATPDGRCHRTSCLLSTCGCLQQ</sequence>
<evidence type="ECO:0000313" key="4">
    <source>
        <dbReference type="RefSeq" id="XP_029281549.1"/>
    </source>
</evidence>
<evidence type="ECO:0000256" key="2">
    <source>
        <dbReference type="SAM" id="MobiDB-lite"/>
    </source>
</evidence>
<protein>
    <submittedName>
        <fullName evidence="4">Protein FAM228A</fullName>
    </submittedName>
</protein>
<feature type="region of interest" description="Disordered" evidence="2">
    <location>
        <begin position="34"/>
        <end position="78"/>
    </location>
</feature>
<dbReference type="AlphaFoldDB" id="A0A6J2P860"/>
<feature type="region of interest" description="Disordered" evidence="2">
    <location>
        <begin position="256"/>
        <end position="279"/>
    </location>
</feature>
<dbReference type="PANTHER" id="PTHR28584:SF1">
    <property type="entry name" value="PROTEIN FAM228B"/>
    <property type="match status" value="1"/>
</dbReference>
<dbReference type="CTD" id="653140"/>
<gene>
    <name evidence="4" type="primary">fam228a</name>
</gene>
<dbReference type="RefSeq" id="XP_029281549.1">
    <property type="nucleotide sequence ID" value="XM_029425689.1"/>
</dbReference>
<dbReference type="GeneID" id="115003770"/>
<keyword evidence="3" id="KW-1185">Reference proteome</keyword>
<dbReference type="Proteomes" id="UP000504630">
    <property type="component" value="Chromosome 24"/>
</dbReference>
<accession>A0A6J2P860</accession>
<dbReference type="OrthoDB" id="9905773at2759"/>
<dbReference type="KEGG" id="cgob:115003770"/>
<organism evidence="3 4">
    <name type="scientific">Cottoperca gobio</name>
    <name type="common">Frogmouth</name>
    <name type="synonym">Aphritis gobio</name>
    <dbReference type="NCBI Taxonomy" id="56716"/>
    <lineage>
        <taxon>Eukaryota</taxon>
        <taxon>Metazoa</taxon>
        <taxon>Chordata</taxon>
        <taxon>Craniata</taxon>
        <taxon>Vertebrata</taxon>
        <taxon>Euteleostomi</taxon>
        <taxon>Actinopterygii</taxon>
        <taxon>Neopterygii</taxon>
        <taxon>Teleostei</taxon>
        <taxon>Neoteleostei</taxon>
        <taxon>Acanthomorphata</taxon>
        <taxon>Eupercaria</taxon>
        <taxon>Perciformes</taxon>
        <taxon>Notothenioidei</taxon>
        <taxon>Bovichtidae</taxon>
        <taxon>Cottoperca</taxon>
    </lineage>
</organism>
<evidence type="ECO:0000313" key="3">
    <source>
        <dbReference type="Proteomes" id="UP000504630"/>
    </source>
</evidence>
<evidence type="ECO:0000256" key="1">
    <source>
        <dbReference type="ARBA" id="ARBA00007753"/>
    </source>
</evidence>
<feature type="compositionally biased region" description="Polar residues" evidence="2">
    <location>
        <begin position="42"/>
        <end position="55"/>
    </location>
</feature>
<dbReference type="PANTHER" id="PTHR28584">
    <property type="entry name" value="FAMILY WITH SEQUENCE SIMILARITY 228 MEMBER A"/>
    <property type="match status" value="1"/>
</dbReference>
<dbReference type="InParanoid" id="A0A6J2P860"/>
<reference evidence="4" key="1">
    <citation type="submission" date="2025-08" db="UniProtKB">
        <authorList>
            <consortium name="RefSeq"/>
        </authorList>
    </citation>
    <scope>IDENTIFICATION</scope>
</reference>
<comment type="similarity">
    <text evidence="1">Belongs to the FAM228 family.</text>
</comment>
<proteinExistence type="inferred from homology"/>
<dbReference type="InterPro" id="IPR040046">
    <property type="entry name" value="FAM228"/>
</dbReference>
<feature type="compositionally biased region" description="Polar residues" evidence="2">
    <location>
        <begin position="256"/>
        <end position="266"/>
    </location>
</feature>
<name>A0A6J2P860_COTGO</name>